<keyword evidence="1" id="KW-0805">Transcription regulation</keyword>
<dbReference type="PROSITE" id="PS00041">
    <property type="entry name" value="HTH_ARAC_FAMILY_1"/>
    <property type="match status" value="1"/>
</dbReference>
<evidence type="ECO:0000256" key="2">
    <source>
        <dbReference type="ARBA" id="ARBA00023125"/>
    </source>
</evidence>
<evidence type="ECO:0000256" key="3">
    <source>
        <dbReference type="ARBA" id="ARBA00023163"/>
    </source>
</evidence>
<reference evidence="6" key="1">
    <citation type="submission" date="2016-08" db="EMBL/GenBank/DDBJ databases">
        <authorList>
            <person name="Varghese N."/>
            <person name="Submissions Spin"/>
        </authorList>
    </citation>
    <scope>NUCLEOTIDE SEQUENCE [LARGE SCALE GENOMIC DNA]</scope>
    <source>
        <strain evidence="6">HAMBI 2971</strain>
    </source>
</reference>
<sequence>MVGPAAFDPGTIRRADHSAFSHEYGCWRSVRADLVRRSGVGRQETNITADNYAILLNILGATKEGEDYLDGRRVAFTQRQAGSLSFIPAGHSWSGWDDGDPTASYLFITIGKKFILDHFESMPGVDLDRLVPALGFEDPLIQYAARSIRSEIGQRDPLSHMMVENHARTIFGRLFRRSGQRGHYVKGGLSPAVLKRLIDRIESSLDGSLSLTELAQQAGLSEHFLSKAFRLSMGLPPHAFIIRRRLERASEMLRYSSRPITEIAYACGFSSPSHLAAAFRRVMGMTPKQYRADWKI</sequence>
<dbReference type="PRINTS" id="PR00032">
    <property type="entry name" value="HTHARAC"/>
</dbReference>
<dbReference type="Pfam" id="PF12833">
    <property type="entry name" value="HTH_18"/>
    <property type="match status" value="1"/>
</dbReference>
<protein>
    <submittedName>
        <fullName evidence="5">AraC-type DNA-binding protein</fullName>
    </submittedName>
</protein>
<dbReference type="InterPro" id="IPR050204">
    <property type="entry name" value="AraC_XylS_family_regulators"/>
</dbReference>
<name>A0A1C3V1I2_9HYPH</name>
<dbReference type="AlphaFoldDB" id="A0A1C3V1I2"/>
<dbReference type="OrthoDB" id="9806208at2"/>
<evidence type="ECO:0000313" key="6">
    <source>
        <dbReference type="Proteomes" id="UP000199435"/>
    </source>
</evidence>
<dbReference type="InterPro" id="IPR018062">
    <property type="entry name" value="HTH_AraC-typ_CS"/>
</dbReference>
<dbReference type="GO" id="GO:0043565">
    <property type="term" value="F:sequence-specific DNA binding"/>
    <property type="evidence" value="ECO:0007669"/>
    <property type="project" value="InterPro"/>
</dbReference>
<accession>A0A1C3V1I2</accession>
<dbReference type="PROSITE" id="PS01124">
    <property type="entry name" value="HTH_ARAC_FAMILY_2"/>
    <property type="match status" value="1"/>
</dbReference>
<evidence type="ECO:0000256" key="1">
    <source>
        <dbReference type="ARBA" id="ARBA00023015"/>
    </source>
</evidence>
<evidence type="ECO:0000259" key="4">
    <source>
        <dbReference type="PROSITE" id="PS01124"/>
    </source>
</evidence>
<keyword evidence="2 5" id="KW-0238">DNA-binding</keyword>
<feature type="domain" description="HTH araC/xylS-type" evidence="4">
    <location>
        <begin position="195"/>
        <end position="293"/>
    </location>
</feature>
<dbReference type="STRING" id="411945.GA0061102_100813"/>
<gene>
    <name evidence="5" type="ORF">GA0061102_100813</name>
</gene>
<dbReference type="Proteomes" id="UP000199435">
    <property type="component" value="Unassembled WGS sequence"/>
</dbReference>
<proteinExistence type="predicted"/>
<dbReference type="RefSeq" id="WP_092846332.1">
    <property type="nucleotide sequence ID" value="NZ_FMAH01000008.1"/>
</dbReference>
<keyword evidence="3" id="KW-0804">Transcription</keyword>
<dbReference type="InterPro" id="IPR018060">
    <property type="entry name" value="HTH_AraC"/>
</dbReference>
<dbReference type="SMART" id="SM00342">
    <property type="entry name" value="HTH_ARAC"/>
    <property type="match status" value="1"/>
</dbReference>
<organism evidence="5 6">
    <name type="scientific">Rhizobium miluonense</name>
    <dbReference type="NCBI Taxonomy" id="411945"/>
    <lineage>
        <taxon>Bacteria</taxon>
        <taxon>Pseudomonadati</taxon>
        <taxon>Pseudomonadota</taxon>
        <taxon>Alphaproteobacteria</taxon>
        <taxon>Hyphomicrobiales</taxon>
        <taxon>Rhizobiaceae</taxon>
        <taxon>Rhizobium/Agrobacterium group</taxon>
        <taxon>Rhizobium</taxon>
    </lineage>
</organism>
<dbReference type="InterPro" id="IPR009057">
    <property type="entry name" value="Homeodomain-like_sf"/>
</dbReference>
<dbReference type="PANTHER" id="PTHR46796">
    <property type="entry name" value="HTH-TYPE TRANSCRIPTIONAL ACTIVATOR RHAS-RELATED"/>
    <property type="match status" value="1"/>
</dbReference>
<evidence type="ECO:0000313" key="5">
    <source>
        <dbReference type="EMBL" id="SCB21620.1"/>
    </source>
</evidence>
<dbReference type="Gene3D" id="1.10.10.60">
    <property type="entry name" value="Homeodomain-like"/>
    <property type="match status" value="2"/>
</dbReference>
<dbReference type="InterPro" id="IPR020449">
    <property type="entry name" value="Tscrpt_reg_AraC-type_HTH"/>
</dbReference>
<keyword evidence="6" id="KW-1185">Reference proteome</keyword>
<dbReference type="PANTHER" id="PTHR46796:SF14">
    <property type="entry name" value="TRANSCRIPTIONAL REGULATORY PROTEIN"/>
    <property type="match status" value="1"/>
</dbReference>
<dbReference type="SUPFAM" id="SSF46689">
    <property type="entry name" value="Homeodomain-like"/>
    <property type="match status" value="2"/>
</dbReference>
<dbReference type="GO" id="GO:0003700">
    <property type="term" value="F:DNA-binding transcription factor activity"/>
    <property type="evidence" value="ECO:0007669"/>
    <property type="project" value="InterPro"/>
</dbReference>
<dbReference type="EMBL" id="FMAH01000008">
    <property type="protein sequence ID" value="SCB21620.1"/>
    <property type="molecule type" value="Genomic_DNA"/>
</dbReference>